<keyword evidence="5 7" id="KW-0255">Endonuclease</keyword>
<feature type="binding site" evidence="7">
    <location>
        <position position="110"/>
    </location>
    <ligand>
        <name>Mg(2+)</name>
        <dbReference type="ChEBI" id="CHEBI:18420"/>
    </ligand>
</feature>
<dbReference type="GO" id="GO:0043737">
    <property type="term" value="F:deoxyribonuclease V activity"/>
    <property type="evidence" value="ECO:0007669"/>
    <property type="project" value="UniProtKB-UniRule"/>
</dbReference>
<dbReference type="CDD" id="cd06559">
    <property type="entry name" value="Endonuclease_V"/>
    <property type="match status" value="1"/>
</dbReference>
<dbReference type="GO" id="GO:0006281">
    <property type="term" value="P:DNA repair"/>
    <property type="evidence" value="ECO:0007669"/>
    <property type="project" value="UniProtKB-UniRule"/>
</dbReference>
<dbReference type="GO" id="GO:0000287">
    <property type="term" value="F:magnesium ion binding"/>
    <property type="evidence" value="ECO:0007669"/>
    <property type="project" value="UniProtKB-UniRule"/>
</dbReference>
<dbReference type="GO" id="GO:0003727">
    <property type="term" value="F:single-stranded RNA binding"/>
    <property type="evidence" value="ECO:0007669"/>
    <property type="project" value="TreeGrafter"/>
</dbReference>
<gene>
    <name evidence="7 8" type="primary">nfi</name>
    <name evidence="8" type="ORF">MNV_2090002</name>
</gene>
<dbReference type="GO" id="GO:0005737">
    <property type="term" value="C:cytoplasm"/>
    <property type="evidence" value="ECO:0007669"/>
    <property type="project" value="UniProtKB-SubCell"/>
</dbReference>
<evidence type="ECO:0000256" key="2">
    <source>
        <dbReference type="ARBA" id="ARBA00004496"/>
    </source>
</evidence>
<comment type="similarity">
    <text evidence="7">Belongs to the endonuclease V family.</text>
</comment>
<keyword evidence="3 7" id="KW-0963">Cytoplasm</keyword>
<evidence type="ECO:0000256" key="4">
    <source>
        <dbReference type="ARBA" id="ARBA00022722"/>
    </source>
</evidence>
<evidence type="ECO:0000256" key="1">
    <source>
        <dbReference type="ARBA" id="ARBA00001835"/>
    </source>
</evidence>
<dbReference type="Proteomes" id="UP000218615">
    <property type="component" value="Unassembled WGS sequence"/>
</dbReference>
<dbReference type="Pfam" id="PF04493">
    <property type="entry name" value="Endonuclease_5"/>
    <property type="match status" value="1"/>
</dbReference>
<dbReference type="EMBL" id="FZMP01000123">
    <property type="protein sequence ID" value="SNQ60889.1"/>
    <property type="molecule type" value="Genomic_DNA"/>
</dbReference>
<comment type="catalytic activity">
    <reaction evidence="1 7">
        <text>Endonucleolytic cleavage at apurinic or apyrimidinic sites to products with a 5'-phosphate.</text>
        <dbReference type="EC" id="3.1.21.7"/>
    </reaction>
</comment>
<keyword evidence="4 7" id="KW-0540">Nuclease</keyword>
<comment type="subcellular location">
    <subcellularLocation>
        <location evidence="2 7">Cytoplasm</location>
    </subcellularLocation>
</comment>
<accession>A0A284VNU6</accession>
<dbReference type="RefSeq" id="WP_096205414.1">
    <property type="nucleotide sequence ID" value="NZ_FZMP01000123.1"/>
</dbReference>
<sequence length="228" mass="24887">MPTISDFFPSDLSRSSLLAAQRLVAERAIIEDDFGELRLIAGVDQSFMNDKIISGIVVLEYDTLKVVERVHSIGTVNFPYIPTFLSFREGQAIVSAYEKLKKLPDILMVDGAGINHPRRAGLATHIGVTLDVPTIGITKRILCGAGKEPSRAGEASPLIYKGEQIGWLLKSKERSRTIIVAPGHRVSLDSSLSITKACLCGYKLPEPARLAHEYVTGLKKEIPASFLS</sequence>
<keyword evidence="7" id="KW-0234">DNA repair</keyword>
<keyword evidence="6 7" id="KW-0378">Hydrolase</keyword>
<dbReference type="AlphaFoldDB" id="A0A284VNU6"/>
<keyword evidence="7" id="KW-0479">Metal-binding</keyword>
<keyword evidence="9" id="KW-1185">Reference proteome</keyword>
<comment type="function">
    <text evidence="7">DNA repair enzyme involved in the repair of deaminated bases. Selectively cleaves double-stranded DNA at the second phosphodiester bond 3' to a deoxyinosine leaving behind the intact lesion on the nicked DNA.</text>
</comment>
<dbReference type="PANTHER" id="PTHR28511">
    <property type="entry name" value="ENDONUCLEASE V"/>
    <property type="match status" value="1"/>
</dbReference>
<protein>
    <recommendedName>
        <fullName evidence="7">Endonuclease V</fullName>
        <ecNumber evidence="7">3.1.21.7</ecNumber>
    </recommendedName>
    <alternativeName>
        <fullName evidence="7">Deoxyinosine 3'endonuclease</fullName>
    </alternativeName>
    <alternativeName>
        <fullName evidence="7">Deoxyribonuclease V</fullName>
        <shortName evidence="7">DNase V</shortName>
    </alternativeName>
</protein>
<dbReference type="HAMAP" id="MF_00801">
    <property type="entry name" value="Endonuclease_5"/>
    <property type="match status" value="1"/>
</dbReference>
<evidence type="ECO:0000313" key="8">
    <source>
        <dbReference type="EMBL" id="SNQ60889.1"/>
    </source>
</evidence>
<evidence type="ECO:0000256" key="6">
    <source>
        <dbReference type="ARBA" id="ARBA00022801"/>
    </source>
</evidence>
<dbReference type="OrthoDB" id="7885at2157"/>
<evidence type="ECO:0000256" key="7">
    <source>
        <dbReference type="HAMAP-Rule" id="MF_00801"/>
    </source>
</evidence>
<reference evidence="9" key="1">
    <citation type="submission" date="2017-06" db="EMBL/GenBank/DDBJ databases">
        <authorList>
            <person name="Cremers G."/>
        </authorList>
    </citation>
    <scope>NUCLEOTIDE SEQUENCE [LARGE SCALE GENOMIC DNA]</scope>
</reference>
<keyword evidence="7" id="KW-0460">Magnesium</keyword>
<dbReference type="EC" id="3.1.21.7" evidence="7"/>
<dbReference type="GO" id="GO:0016891">
    <property type="term" value="F:RNA endonuclease activity producing 5'-phosphomonoesters, hydrolytic mechanism"/>
    <property type="evidence" value="ECO:0007669"/>
    <property type="project" value="TreeGrafter"/>
</dbReference>
<evidence type="ECO:0000256" key="5">
    <source>
        <dbReference type="ARBA" id="ARBA00022759"/>
    </source>
</evidence>
<dbReference type="Gene3D" id="3.30.2170.10">
    <property type="entry name" value="archaeoglobus fulgidus dsm 4304 superfamily"/>
    <property type="match status" value="1"/>
</dbReference>
<feature type="site" description="Interaction with target DNA" evidence="7">
    <location>
        <position position="80"/>
    </location>
</feature>
<name>A0A284VNU6_9EURY</name>
<evidence type="ECO:0000313" key="9">
    <source>
        <dbReference type="Proteomes" id="UP000218615"/>
    </source>
</evidence>
<dbReference type="PANTHER" id="PTHR28511:SF1">
    <property type="entry name" value="ENDONUCLEASE V"/>
    <property type="match status" value="1"/>
</dbReference>
<keyword evidence="7" id="KW-0227">DNA damage</keyword>
<evidence type="ECO:0000256" key="3">
    <source>
        <dbReference type="ARBA" id="ARBA00022490"/>
    </source>
</evidence>
<proteinExistence type="inferred from homology"/>
<organism evidence="8 9">
    <name type="scientific">Candidatus Methanoperedens nitratireducens</name>
    <dbReference type="NCBI Taxonomy" id="1392998"/>
    <lineage>
        <taxon>Archaea</taxon>
        <taxon>Methanobacteriati</taxon>
        <taxon>Methanobacteriota</taxon>
        <taxon>Stenosarchaea group</taxon>
        <taxon>Methanomicrobia</taxon>
        <taxon>Methanosarcinales</taxon>
        <taxon>ANME-2 cluster</taxon>
        <taxon>Candidatus Methanoperedentaceae</taxon>
        <taxon>Candidatus Methanoperedens</taxon>
    </lineage>
</organism>
<dbReference type="InterPro" id="IPR007581">
    <property type="entry name" value="Endonuclease-V"/>
</dbReference>
<comment type="cofactor">
    <cofactor evidence="7">
        <name>Mg(2+)</name>
        <dbReference type="ChEBI" id="CHEBI:18420"/>
    </cofactor>
</comment>
<feature type="binding site" evidence="7">
    <location>
        <position position="44"/>
    </location>
    <ligand>
        <name>Mg(2+)</name>
        <dbReference type="ChEBI" id="CHEBI:18420"/>
    </ligand>
</feature>